<comment type="caution">
    <text evidence="2">The sequence shown here is derived from an EMBL/GenBank/DDBJ whole genome shotgun (WGS) entry which is preliminary data.</text>
</comment>
<dbReference type="EMBL" id="ANJA01001466">
    <property type="protein sequence ID" value="ETO77100.1"/>
    <property type="molecule type" value="Genomic_DNA"/>
</dbReference>
<keyword evidence="1" id="KW-0732">Signal</keyword>
<organism evidence="2 3">
    <name type="scientific">Phytophthora nicotianae P1976</name>
    <dbReference type="NCBI Taxonomy" id="1317066"/>
    <lineage>
        <taxon>Eukaryota</taxon>
        <taxon>Sar</taxon>
        <taxon>Stramenopiles</taxon>
        <taxon>Oomycota</taxon>
        <taxon>Peronosporomycetes</taxon>
        <taxon>Peronosporales</taxon>
        <taxon>Peronosporaceae</taxon>
        <taxon>Phytophthora</taxon>
    </lineage>
</organism>
<reference evidence="2 3" key="1">
    <citation type="submission" date="2013-11" db="EMBL/GenBank/DDBJ databases">
        <title>The Genome Sequence of Phytophthora parasitica P1976.</title>
        <authorList>
            <consortium name="The Broad Institute Genomics Platform"/>
            <person name="Russ C."/>
            <person name="Tyler B."/>
            <person name="Panabieres F."/>
            <person name="Shan W."/>
            <person name="Tripathy S."/>
            <person name="Grunwald N."/>
            <person name="Machado M."/>
            <person name="Johnson C.S."/>
            <person name="Walker B."/>
            <person name="Young S."/>
            <person name="Zeng Q."/>
            <person name="Gargeya S."/>
            <person name="Fitzgerald M."/>
            <person name="Haas B."/>
            <person name="Abouelleil A."/>
            <person name="Allen A.W."/>
            <person name="Alvarado L."/>
            <person name="Arachchi H.M."/>
            <person name="Berlin A.M."/>
            <person name="Chapman S.B."/>
            <person name="Gainer-Dewar J."/>
            <person name="Goldberg J."/>
            <person name="Griggs A."/>
            <person name="Gujja S."/>
            <person name="Hansen M."/>
            <person name="Howarth C."/>
            <person name="Imamovic A."/>
            <person name="Ireland A."/>
            <person name="Larimer J."/>
            <person name="McCowan C."/>
            <person name="Murphy C."/>
            <person name="Pearson M."/>
            <person name="Poon T.W."/>
            <person name="Priest M."/>
            <person name="Roberts A."/>
            <person name="Saif S."/>
            <person name="Shea T."/>
            <person name="Sisk P."/>
            <person name="Sykes S."/>
            <person name="Wortman J."/>
            <person name="Nusbaum C."/>
            <person name="Birren B."/>
        </authorList>
    </citation>
    <scope>NUCLEOTIDE SEQUENCE [LARGE SCALE GENOMIC DNA]</scope>
    <source>
        <strain evidence="2 3">P1976</strain>
    </source>
</reference>
<dbReference type="OrthoDB" id="10249031at2759"/>
<feature type="signal peptide" evidence="1">
    <location>
        <begin position="1"/>
        <end position="24"/>
    </location>
</feature>
<protein>
    <recommendedName>
        <fullName evidence="4">Elicitor-like transglutaminase</fullName>
    </recommendedName>
</protein>
<dbReference type="GO" id="GO:0016755">
    <property type="term" value="F:aminoacyltransferase activity"/>
    <property type="evidence" value="ECO:0007669"/>
    <property type="project" value="InterPro"/>
</dbReference>
<dbReference type="AlphaFoldDB" id="A0A081ADY9"/>
<evidence type="ECO:0008006" key="4">
    <source>
        <dbReference type="Google" id="ProtNLM"/>
    </source>
</evidence>
<sequence length="457" mass="50494">MVIMSRSFALVATAVMASTAVIQASPLQYDPYTPVNVSVPLTPSHPAYGAQTKDCVEPIVPEDPNQANAESMTLQSSIYRELRSMEDSTNSDIQDIELFFGSEVEVNFQTLKSQYASGQAPTTPWASSYWPTYQDSINHVWKTGEASASEKYAKAYDMDVTEFKNKISARNGIDSRKRSAACTINSDCKSRKDGSVCAKRDGMTSGYCIPAWFGMCHAWAPAAILEPEPQCDVVKNGITFHVMDIKGLLTSLYDGASIKTVFTGARFNGPDTPANKDQYGRFTDAARRDLGAGFFHIAITNIMAKQNRSFVVDVTAGAEVWNQPVRSFRVQSMDLVNTRMASMRYFGVPSYPFNDKMVHLAYVKTTFSWVVESYNDGPLVSSGQIDSYTTSKDYEYLLELDANYNIIGGEWIGQSKEDHPDFLWFPTAKPDANAVASTGLSYANVQELLKMSLSCEA</sequence>
<name>A0A081ADY9_PHYNI</name>
<dbReference type="Pfam" id="PF16683">
    <property type="entry name" value="TGase_elicitor"/>
    <property type="match status" value="1"/>
</dbReference>
<accession>A0A081ADY9</accession>
<evidence type="ECO:0000313" key="2">
    <source>
        <dbReference type="EMBL" id="ETO77100.1"/>
    </source>
</evidence>
<feature type="chain" id="PRO_5001754060" description="Elicitor-like transglutaminase" evidence="1">
    <location>
        <begin position="25"/>
        <end position="457"/>
    </location>
</feature>
<evidence type="ECO:0000256" key="1">
    <source>
        <dbReference type="SAM" id="SignalP"/>
    </source>
</evidence>
<proteinExistence type="predicted"/>
<gene>
    <name evidence="2" type="ORF">F444_07671</name>
</gene>
<dbReference type="Proteomes" id="UP000028582">
    <property type="component" value="Unassembled WGS sequence"/>
</dbReference>
<dbReference type="Gene3D" id="3.30.40.240">
    <property type="entry name" value="Transglutaminase elicitor, body domain"/>
    <property type="match status" value="1"/>
</dbReference>
<evidence type="ECO:0000313" key="3">
    <source>
        <dbReference type="Proteomes" id="UP000028582"/>
    </source>
</evidence>
<dbReference type="InterPro" id="IPR032048">
    <property type="entry name" value="TGase_elicitor"/>
</dbReference>